<dbReference type="EMBL" id="JADOXO010000083">
    <property type="protein sequence ID" value="KAF9814623.1"/>
    <property type="molecule type" value="Genomic_DNA"/>
</dbReference>
<accession>A0A8H7P2P7</accession>
<evidence type="ECO:0000313" key="3">
    <source>
        <dbReference type="Proteomes" id="UP000639403"/>
    </source>
</evidence>
<comment type="caution">
    <text evidence="2">The sequence shown here is derived from an EMBL/GenBank/DDBJ whole genome shotgun (WGS) entry which is preliminary data.</text>
</comment>
<name>A0A8H7P2P7_9APHY</name>
<evidence type="ECO:0000313" key="2">
    <source>
        <dbReference type="EMBL" id="KAF9814623.1"/>
    </source>
</evidence>
<gene>
    <name evidence="2" type="ORF">IEO21_04986</name>
</gene>
<evidence type="ECO:0000256" key="1">
    <source>
        <dbReference type="SAM" id="MobiDB-lite"/>
    </source>
</evidence>
<sequence length="54" mass="5765">MSFEIANRSNQMSFLPMPNRPDARPGTCVGPPQSVIRSLAAGDPVPPATQSCHE</sequence>
<proteinExistence type="predicted"/>
<feature type="region of interest" description="Disordered" evidence="1">
    <location>
        <begin position="1"/>
        <end position="54"/>
    </location>
</feature>
<protein>
    <submittedName>
        <fullName evidence="2">Uncharacterized protein</fullName>
    </submittedName>
</protein>
<dbReference type="AlphaFoldDB" id="A0A8H7P2P7"/>
<dbReference type="Proteomes" id="UP000639403">
    <property type="component" value="Unassembled WGS sequence"/>
</dbReference>
<reference evidence="2" key="2">
    <citation type="journal article" name="Front. Microbiol.">
        <title>Degradative Capacity of Two Strains of Rhodonia placenta: From Phenotype to Genotype.</title>
        <authorList>
            <person name="Kolle M."/>
            <person name="Horta M.A.C."/>
            <person name="Nowrousian M."/>
            <person name="Ohm R.A."/>
            <person name="Benz J.P."/>
            <person name="Pilgard A."/>
        </authorList>
    </citation>
    <scope>NUCLEOTIDE SEQUENCE</scope>
    <source>
        <strain evidence="2">FPRL280</strain>
    </source>
</reference>
<organism evidence="2 3">
    <name type="scientific">Rhodonia placenta</name>
    <dbReference type="NCBI Taxonomy" id="104341"/>
    <lineage>
        <taxon>Eukaryota</taxon>
        <taxon>Fungi</taxon>
        <taxon>Dikarya</taxon>
        <taxon>Basidiomycota</taxon>
        <taxon>Agaricomycotina</taxon>
        <taxon>Agaricomycetes</taxon>
        <taxon>Polyporales</taxon>
        <taxon>Adustoporiaceae</taxon>
        <taxon>Rhodonia</taxon>
    </lineage>
</organism>
<reference evidence="2" key="1">
    <citation type="submission" date="2020-11" db="EMBL/GenBank/DDBJ databases">
        <authorList>
            <person name="Koelle M."/>
            <person name="Horta M.A.C."/>
            <person name="Nowrousian M."/>
            <person name="Ohm R.A."/>
            <person name="Benz P."/>
            <person name="Pilgard A."/>
        </authorList>
    </citation>
    <scope>NUCLEOTIDE SEQUENCE</scope>
    <source>
        <strain evidence="2">FPRL280</strain>
    </source>
</reference>